<keyword evidence="3" id="KW-1185">Reference proteome</keyword>
<feature type="region of interest" description="Disordered" evidence="1">
    <location>
        <begin position="366"/>
        <end position="427"/>
    </location>
</feature>
<dbReference type="InParanoid" id="A0A0C2WLB6"/>
<feature type="compositionally biased region" description="Low complexity" evidence="1">
    <location>
        <begin position="387"/>
        <end position="401"/>
    </location>
</feature>
<dbReference type="EMBL" id="KN818389">
    <property type="protein sequence ID" value="KIL56978.1"/>
    <property type="molecule type" value="Genomic_DNA"/>
</dbReference>
<dbReference type="AlphaFoldDB" id="A0A0C2WLB6"/>
<evidence type="ECO:0000256" key="1">
    <source>
        <dbReference type="SAM" id="MobiDB-lite"/>
    </source>
</evidence>
<reference evidence="2 3" key="1">
    <citation type="submission" date="2014-04" db="EMBL/GenBank/DDBJ databases">
        <title>Evolutionary Origins and Diversification of the Mycorrhizal Mutualists.</title>
        <authorList>
            <consortium name="DOE Joint Genome Institute"/>
            <consortium name="Mycorrhizal Genomics Consortium"/>
            <person name="Kohler A."/>
            <person name="Kuo A."/>
            <person name="Nagy L.G."/>
            <person name="Floudas D."/>
            <person name="Copeland A."/>
            <person name="Barry K.W."/>
            <person name="Cichocki N."/>
            <person name="Veneault-Fourrey C."/>
            <person name="LaButti K."/>
            <person name="Lindquist E.A."/>
            <person name="Lipzen A."/>
            <person name="Lundell T."/>
            <person name="Morin E."/>
            <person name="Murat C."/>
            <person name="Riley R."/>
            <person name="Ohm R."/>
            <person name="Sun H."/>
            <person name="Tunlid A."/>
            <person name="Henrissat B."/>
            <person name="Grigoriev I.V."/>
            <person name="Hibbett D.S."/>
            <person name="Martin F."/>
        </authorList>
    </citation>
    <scope>NUCLEOTIDE SEQUENCE [LARGE SCALE GENOMIC DNA]</scope>
    <source>
        <strain evidence="2 3">Koide BX008</strain>
    </source>
</reference>
<evidence type="ECO:0000313" key="3">
    <source>
        <dbReference type="Proteomes" id="UP000054549"/>
    </source>
</evidence>
<feature type="region of interest" description="Disordered" evidence="1">
    <location>
        <begin position="314"/>
        <end position="344"/>
    </location>
</feature>
<feature type="region of interest" description="Disordered" evidence="1">
    <location>
        <begin position="54"/>
        <end position="92"/>
    </location>
</feature>
<evidence type="ECO:0000313" key="2">
    <source>
        <dbReference type="EMBL" id="KIL56978.1"/>
    </source>
</evidence>
<feature type="compositionally biased region" description="Acidic residues" evidence="1">
    <location>
        <begin position="318"/>
        <end position="328"/>
    </location>
</feature>
<accession>A0A0C2WLB6</accession>
<dbReference type="HOGENOM" id="CLU_642454_0_0_1"/>
<dbReference type="Proteomes" id="UP000054549">
    <property type="component" value="Unassembled WGS sequence"/>
</dbReference>
<gene>
    <name evidence="2" type="ORF">M378DRAFT_16603</name>
</gene>
<sequence>MFGRSVSLSEAIVDEIPTSRSPANTIYLQSPSRERDDVPSTTVIDTPPIVADFASVDGIDKPSASTARTTDDDSSATLVPPRPLNKHKQDKSMMSDWMELENRVDLRLYLQLTRTRPQSPAQSGEEAKNDKERVWNAWNPDANDFCHRSYINCTRSREKFYRADNRGNTCFYGHHVRKSHVKQVQQLLPPPPRQITTRLVVITSLRTTFSVPLAQAEPHLTTTSAEAALMTVVGERTLTQSPEDVVRPTAPLRSSNIVSSAQDASRHPWFMNKPGLQTYHLPRTYKALPYGPSFTSQDPQVAELAHMPMKQARNEGLGENDEEGDEEGSFTGEGGDTRSFKSRRSTGIDIVQDKCTCDGSLVDFVPGPGRYAESVRSTSSGKSKRQGTNASSTSNSNGNGNRQAIAGGSSRTSLPTALSISATVLPP</sequence>
<name>A0A0C2WLB6_AMAMK</name>
<feature type="compositionally biased region" description="Polar residues" evidence="1">
    <location>
        <begin position="409"/>
        <end position="427"/>
    </location>
</feature>
<proteinExistence type="predicted"/>
<protein>
    <submittedName>
        <fullName evidence="2">Uncharacterized protein</fullName>
    </submittedName>
</protein>
<organism evidence="2 3">
    <name type="scientific">Amanita muscaria (strain Koide BX008)</name>
    <dbReference type="NCBI Taxonomy" id="946122"/>
    <lineage>
        <taxon>Eukaryota</taxon>
        <taxon>Fungi</taxon>
        <taxon>Dikarya</taxon>
        <taxon>Basidiomycota</taxon>
        <taxon>Agaricomycotina</taxon>
        <taxon>Agaricomycetes</taxon>
        <taxon>Agaricomycetidae</taxon>
        <taxon>Agaricales</taxon>
        <taxon>Pluteineae</taxon>
        <taxon>Amanitaceae</taxon>
        <taxon>Amanita</taxon>
    </lineage>
</organism>